<proteinExistence type="predicted"/>
<organism evidence="1 2">
    <name type="scientific">Gigaspora rosea</name>
    <dbReference type="NCBI Taxonomy" id="44941"/>
    <lineage>
        <taxon>Eukaryota</taxon>
        <taxon>Fungi</taxon>
        <taxon>Fungi incertae sedis</taxon>
        <taxon>Mucoromycota</taxon>
        <taxon>Glomeromycotina</taxon>
        <taxon>Glomeromycetes</taxon>
        <taxon>Diversisporales</taxon>
        <taxon>Gigasporaceae</taxon>
        <taxon>Gigaspora</taxon>
    </lineage>
</organism>
<gene>
    <name evidence="1" type="ORF">C2G38_2217817</name>
</gene>
<reference evidence="1 2" key="1">
    <citation type="submission" date="2018-06" db="EMBL/GenBank/DDBJ databases">
        <title>Comparative genomics reveals the genomic features of Rhizophagus irregularis, R. cerebriforme, R. diaphanum and Gigaspora rosea, and their symbiotic lifestyle signature.</title>
        <authorList>
            <person name="Morin E."/>
            <person name="San Clemente H."/>
            <person name="Chen E.C.H."/>
            <person name="De La Providencia I."/>
            <person name="Hainaut M."/>
            <person name="Kuo A."/>
            <person name="Kohler A."/>
            <person name="Murat C."/>
            <person name="Tang N."/>
            <person name="Roy S."/>
            <person name="Loubradou J."/>
            <person name="Henrissat B."/>
            <person name="Grigoriev I.V."/>
            <person name="Corradi N."/>
            <person name="Roux C."/>
            <person name="Martin F.M."/>
        </authorList>
    </citation>
    <scope>NUCLEOTIDE SEQUENCE [LARGE SCALE GENOMIC DNA]</scope>
    <source>
        <strain evidence="1 2">DAOM 194757</strain>
    </source>
</reference>
<dbReference type="AlphaFoldDB" id="A0A397UG92"/>
<protein>
    <submittedName>
        <fullName evidence="1">Uncharacterized protein</fullName>
    </submittedName>
</protein>
<evidence type="ECO:0000313" key="2">
    <source>
        <dbReference type="Proteomes" id="UP000266673"/>
    </source>
</evidence>
<dbReference type="OrthoDB" id="2407788at2759"/>
<keyword evidence="2" id="KW-1185">Reference proteome</keyword>
<sequence>MDSLELAIASEIRIEQKGVSNEQEKPKTIWDFFHLESGWALKSKQKYGKKETGKQGNVDKSKRFTAASMLECLKSKVEEGELDEDEIPKLQTIQSWIACYSAQHRQKMAEKSIEISSNNYPELDK</sequence>
<accession>A0A397UG92</accession>
<name>A0A397UG92_9GLOM</name>
<comment type="caution">
    <text evidence="1">The sequence shown here is derived from an EMBL/GenBank/DDBJ whole genome shotgun (WGS) entry which is preliminary data.</text>
</comment>
<evidence type="ECO:0000313" key="1">
    <source>
        <dbReference type="EMBL" id="RIB06166.1"/>
    </source>
</evidence>
<dbReference type="Proteomes" id="UP000266673">
    <property type="component" value="Unassembled WGS sequence"/>
</dbReference>
<dbReference type="EMBL" id="QKWP01001859">
    <property type="protein sequence ID" value="RIB06166.1"/>
    <property type="molecule type" value="Genomic_DNA"/>
</dbReference>